<evidence type="ECO:0000259" key="3">
    <source>
        <dbReference type="Pfam" id="PF02775"/>
    </source>
</evidence>
<feature type="region of interest" description="Disordered" evidence="2">
    <location>
        <begin position="132"/>
        <end position="152"/>
    </location>
</feature>
<dbReference type="EC" id="2.2.1.6" evidence="4"/>
<evidence type="ECO:0000313" key="4">
    <source>
        <dbReference type="EMBL" id="CAB4046459.1"/>
    </source>
</evidence>
<dbReference type="PANTHER" id="PTHR18968:SF13">
    <property type="entry name" value="ACETOLACTATE SYNTHASE CATALYTIC SUBUNIT, MITOCHONDRIAL"/>
    <property type="match status" value="1"/>
</dbReference>
<dbReference type="GO" id="GO:0030976">
    <property type="term" value="F:thiamine pyrophosphate binding"/>
    <property type="evidence" value="ECO:0007669"/>
    <property type="project" value="InterPro"/>
</dbReference>
<dbReference type="GO" id="GO:0005948">
    <property type="term" value="C:acetolactate synthase complex"/>
    <property type="evidence" value="ECO:0007669"/>
    <property type="project" value="TreeGrafter"/>
</dbReference>
<dbReference type="InterPro" id="IPR045229">
    <property type="entry name" value="TPP_enz"/>
</dbReference>
<reference evidence="4 5" key="1">
    <citation type="submission" date="2020-04" db="EMBL/GenBank/DDBJ databases">
        <authorList>
            <person name="De Canck E."/>
        </authorList>
    </citation>
    <scope>NUCLEOTIDE SEQUENCE [LARGE SCALE GENOMIC DNA]</scope>
    <source>
        <strain evidence="4 5">LMG 9964</strain>
    </source>
</reference>
<dbReference type="InterPro" id="IPR011766">
    <property type="entry name" value="TPP_enzyme_TPP-bd"/>
</dbReference>
<evidence type="ECO:0000313" key="5">
    <source>
        <dbReference type="Proteomes" id="UP000494102"/>
    </source>
</evidence>
<comment type="similarity">
    <text evidence="1">Belongs to the TPP enzyme family.</text>
</comment>
<protein>
    <submittedName>
        <fullName evidence="4">Acetolactate synthase isozyme 2 large subunit</fullName>
        <ecNumber evidence="4">2.2.1.6</ecNumber>
    </submittedName>
</protein>
<dbReference type="Gene3D" id="3.40.50.970">
    <property type="match status" value="1"/>
</dbReference>
<accession>A0A6J5JX62</accession>
<dbReference type="PANTHER" id="PTHR18968">
    <property type="entry name" value="THIAMINE PYROPHOSPHATE ENZYMES"/>
    <property type="match status" value="1"/>
</dbReference>
<dbReference type="Proteomes" id="UP000494102">
    <property type="component" value="Unassembled WGS sequence"/>
</dbReference>
<proteinExistence type="inferred from homology"/>
<dbReference type="AlphaFoldDB" id="A0A6J5JX62"/>
<evidence type="ECO:0000256" key="1">
    <source>
        <dbReference type="ARBA" id="ARBA00007812"/>
    </source>
</evidence>
<dbReference type="GO" id="GO:0009097">
    <property type="term" value="P:isoleucine biosynthetic process"/>
    <property type="evidence" value="ECO:0007669"/>
    <property type="project" value="TreeGrafter"/>
</dbReference>
<keyword evidence="4" id="KW-0808">Transferase</keyword>
<gene>
    <name evidence="4" type="primary">ilvG_1</name>
    <name evidence="4" type="ORF">LMG9964_00090</name>
</gene>
<sequence length="152" mass="16961">MIDIDGDGSLRMNIGELETATTYGVPVKVLLLNNRGDGMIRQWQRLFYDGRLCVSDKSLHRKDFVMAAQADGFEFAQRVASLAELDQKLRAFIDFEGPAFLEVMIDQNADVFPMVGPGQSYAEMITGPFIPSRSERNKRDGHAGHQAASDMF</sequence>
<dbReference type="GO" id="GO:0050660">
    <property type="term" value="F:flavin adenine dinucleotide binding"/>
    <property type="evidence" value="ECO:0007669"/>
    <property type="project" value="TreeGrafter"/>
</dbReference>
<dbReference type="SUPFAM" id="SSF52518">
    <property type="entry name" value="Thiamin diphosphate-binding fold (THDP-binding)"/>
    <property type="match status" value="1"/>
</dbReference>
<feature type="compositionally biased region" description="Basic and acidic residues" evidence="2">
    <location>
        <begin position="133"/>
        <end position="143"/>
    </location>
</feature>
<dbReference type="GO" id="GO:0003984">
    <property type="term" value="F:acetolactate synthase activity"/>
    <property type="evidence" value="ECO:0007669"/>
    <property type="project" value="UniProtKB-EC"/>
</dbReference>
<feature type="domain" description="Thiamine pyrophosphate enzyme TPP-binding" evidence="3">
    <location>
        <begin position="2"/>
        <end position="103"/>
    </location>
</feature>
<evidence type="ECO:0000256" key="2">
    <source>
        <dbReference type="SAM" id="MobiDB-lite"/>
    </source>
</evidence>
<dbReference type="EMBL" id="CADILN010000001">
    <property type="protein sequence ID" value="CAB4046459.1"/>
    <property type="molecule type" value="Genomic_DNA"/>
</dbReference>
<dbReference type="InterPro" id="IPR029061">
    <property type="entry name" value="THDP-binding"/>
</dbReference>
<name>A0A6J5JX62_9BURK</name>
<dbReference type="Pfam" id="PF02775">
    <property type="entry name" value="TPP_enzyme_C"/>
    <property type="match status" value="1"/>
</dbReference>
<dbReference type="GO" id="GO:0009099">
    <property type="term" value="P:L-valine biosynthetic process"/>
    <property type="evidence" value="ECO:0007669"/>
    <property type="project" value="TreeGrafter"/>
</dbReference>
<organism evidence="4 5">
    <name type="scientific">Paraburkholderia phenoliruptrix</name>
    <dbReference type="NCBI Taxonomy" id="252970"/>
    <lineage>
        <taxon>Bacteria</taxon>
        <taxon>Pseudomonadati</taxon>
        <taxon>Pseudomonadota</taxon>
        <taxon>Betaproteobacteria</taxon>
        <taxon>Burkholderiales</taxon>
        <taxon>Burkholderiaceae</taxon>
        <taxon>Paraburkholderia</taxon>
    </lineage>
</organism>